<sequence length="120" mass="13125">MIRERSWRGGTRRQRVWRRGDIGTDCARLLGSARASEACAETERQGAGQTTDGFLPVGSDTETGVAKLVQNGRAGSHRRGLTFELHGRTGWCVPAWASTPVASSRAVEQERRECGADERP</sequence>
<evidence type="ECO:0000313" key="2">
    <source>
        <dbReference type="EMBL" id="KAJ8364502.1"/>
    </source>
</evidence>
<evidence type="ECO:0000313" key="3">
    <source>
        <dbReference type="Proteomes" id="UP001152622"/>
    </source>
</evidence>
<keyword evidence="3" id="KW-1185">Reference proteome</keyword>
<evidence type="ECO:0000256" key="1">
    <source>
        <dbReference type="SAM" id="MobiDB-lite"/>
    </source>
</evidence>
<proteinExistence type="predicted"/>
<feature type="region of interest" description="Disordered" evidence="1">
    <location>
        <begin position="40"/>
        <end position="60"/>
    </location>
</feature>
<reference evidence="2" key="1">
    <citation type="journal article" date="2023" name="Science">
        <title>Genome structures resolve the early diversification of teleost fishes.</title>
        <authorList>
            <person name="Parey E."/>
            <person name="Louis A."/>
            <person name="Montfort J."/>
            <person name="Bouchez O."/>
            <person name="Roques C."/>
            <person name="Iampietro C."/>
            <person name="Lluch J."/>
            <person name="Castinel A."/>
            <person name="Donnadieu C."/>
            <person name="Desvignes T."/>
            <person name="Floi Bucao C."/>
            <person name="Jouanno E."/>
            <person name="Wen M."/>
            <person name="Mejri S."/>
            <person name="Dirks R."/>
            <person name="Jansen H."/>
            <person name="Henkel C."/>
            <person name="Chen W.J."/>
            <person name="Zahm M."/>
            <person name="Cabau C."/>
            <person name="Klopp C."/>
            <person name="Thompson A.W."/>
            <person name="Robinson-Rechavi M."/>
            <person name="Braasch I."/>
            <person name="Lecointre G."/>
            <person name="Bobe J."/>
            <person name="Postlethwait J.H."/>
            <person name="Berthelot C."/>
            <person name="Roest Crollius H."/>
            <person name="Guiguen Y."/>
        </authorList>
    </citation>
    <scope>NUCLEOTIDE SEQUENCE</scope>
    <source>
        <strain evidence="2">WJC10195</strain>
    </source>
</reference>
<protein>
    <submittedName>
        <fullName evidence="2">Uncharacterized protein</fullName>
    </submittedName>
</protein>
<dbReference type="Proteomes" id="UP001152622">
    <property type="component" value="Chromosome 4"/>
</dbReference>
<name>A0A9Q1J1F1_SYNKA</name>
<dbReference type="EMBL" id="JAINUF010000004">
    <property type="protein sequence ID" value="KAJ8364502.1"/>
    <property type="molecule type" value="Genomic_DNA"/>
</dbReference>
<dbReference type="AlphaFoldDB" id="A0A9Q1J1F1"/>
<accession>A0A9Q1J1F1</accession>
<organism evidence="2 3">
    <name type="scientific">Synaphobranchus kaupii</name>
    <name type="common">Kaup's arrowtooth eel</name>
    <dbReference type="NCBI Taxonomy" id="118154"/>
    <lineage>
        <taxon>Eukaryota</taxon>
        <taxon>Metazoa</taxon>
        <taxon>Chordata</taxon>
        <taxon>Craniata</taxon>
        <taxon>Vertebrata</taxon>
        <taxon>Euteleostomi</taxon>
        <taxon>Actinopterygii</taxon>
        <taxon>Neopterygii</taxon>
        <taxon>Teleostei</taxon>
        <taxon>Anguilliformes</taxon>
        <taxon>Synaphobranchidae</taxon>
        <taxon>Synaphobranchus</taxon>
    </lineage>
</organism>
<gene>
    <name evidence="2" type="ORF">SKAU_G00133330</name>
</gene>
<comment type="caution">
    <text evidence="2">The sequence shown here is derived from an EMBL/GenBank/DDBJ whole genome shotgun (WGS) entry which is preliminary data.</text>
</comment>